<organism evidence="10 11">
    <name type="scientific">Candidatus Ligilactobacillus excrementigallinarum</name>
    <dbReference type="NCBI Taxonomy" id="2838641"/>
    <lineage>
        <taxon>Bacteria</taxon>
        <taxon>Bacillati</taxon>
        <taxon>Bacillota</taxon>
        <taxon>Bacilli</taxon>
        <taxon>Lactobacillales</taxon>
        <taxon>Lactobacillaceae</taxon>
        <taxon>Ligilactobacillus</taxon>
    </lineage>
</organism>
<keyword evidence="3" id="KW-0813">Transport</keyword>
<dbReference type="PANTHER" id="PTHR43553">
    <property type="entry name" value="HEAVY METAL TRANSPORTER"/>
    <property type="match status" value="1"/>
</dbReference>
<dbReference type="GO" id="GO:0005524">
    <property type="term" value="F:ATP binding"/>
    <property type="evidence" value="ECO:0007669"/>
    <property type="project" value="UniProtKB-KW"/>
</dbReference>
<evidence type="ECO:0000256" key="4">
    <source>
        <dbReference type="ARBA" id="ARBA00022475"/>
    </source>
</evidence>
<name>A0A9D2A975_9LACO</name>
<dbReference type="CDD" id="cd03225">
    <property type="entry name" value="ABC_cobalt_CbiO_domain1"/>
    <property type="match status" value="1"/>
</dbReference>
<evidence type="ECO:0000256" key="3">
    <source>
        <dbReference type="ARBA" id="ARBA00022448"/>
    </source>
</evidence>
<dbReference type="EMBL" id="DXFP01000007">
    <property type="protein sequence ID" value="HIX01314.1"/>
    <property type="molecule type" value="Genomic_DNA"/>
</dbReference>
<evidence type="ECO:0000256" key="6">
    <source>
        <dbReference type="ARBA" id="ARBA00022840"/>
    </source>
</evidence>
<comment type="caution">
    <text evidence="10">The sequence shown here is derived from an EMBL/GenBank/DDBJ whole genome shotgun (WGS) entry which is preliminary data.</text>
</comment>
<dbReference type="AlphaFoldDB" id="A0A9D2A975"/>
<reference evidence="10" key="2">
    <citation type="submission" date="2021-04" db="EMBL/GenBank/DDBJ databases">
        <authorList>
            <person name="Gilroy R."/>
        </authorList>
    </citation>
    <scope>NUCLEOTIDE SEQUENCE</scope>
    <source>
        <strain evidence="10">6627</strain>
    </source>
</reference>
<keyword evidence="5" id="KW-0547">Nucleotide-binding</keyword>
<keyword evidence="7" id="KW-1278">Translocase</keyword>
<proteinExistence type="inferred from homology"/>
<dbReference type="InterPro" id="IPR003439">
    <property type="entry name" value="ABC_transporter-like_ATP-bd"/>
</dbReference>
<gene>
    <name evidence="10" type="ORF">H9861_00960</name>
</gene>
<evidence type="ECO:0000259" key="9">
    <source>
        <dbReference type="PROSITE" id="PS50893"/>
    </source>
</evidence>
<reference evidence="10" key="1">
    <citation type="journal article" date="2021" name="PeerJ">
        <title>Extensive microbial diversity within the chicken gut microbiome revealed by metagenomics and culture.</title>
        <authorList>
            <person name="Gilroy R."/>
            <person name="Ravi A."/>
            <person name="Getino M."/>
            <person name="Pursley I."/>
            <person name="Horton D.L."/>
            <person name="Alikhan N.F."/>
            <person name="Baker D."/>
            <person name="Gharbi K."/>
            <person name="Hall N."/>
            <person name="Watson M."/>
            <person name="Adriaenssens E.M."/>
            <person name="Foster-Nyarko E."/>
            <person name="Jarju S."/>
            <person name="Secka A."/>
            <person name="Antonio M."/>
            <person name="Oren A."/>
            <person name="Chaudhuri R.R."/>
            <person name="La Ragione R."/>
            <person name="Hildebrand F."/>
            <person name="Pallen M.J."/>
        </authorList>
    </citation>
    <scope>NUCLEOTIDE SEQUENCE</scope>
    <source>
        <strain evidence="10">6627</strain>
    </source>
</reference>
<evidence type="ECO:0000256" key="1">
    <source>
        <dbReference type="ARBA" id="ARBA00004202"/>
    </source>
</evidence>
<dbReference type="SUPFAM" id="SSF52540">
    <property type="entry name" value="P-loop containing nucleoside triphosphate hydrolases"/>
    <property type="match status" value="1"/>
</dbReference>
<dbReference type="SMART" id="SM00382">
    <property type="entry name" value="AAA"/>
    <property type="match status" value="1"/>
</dbReference>
<dbReference type="GO" id="GO:0016887">
    <property type="term" value="F:ATP hydrolysis activity"/>
    <property type="evidence" value="ECO:0007669"/>
    <property type="project" value="InterPro"/>
</dbReference>
<keyword evidence="6 10" id="KW-0067">ATP-binding</keyword>
<dbReference type="InterPro" id="IPR027417">
    <property type="entry name" value="P-loop_NTPase"/>
</dbReference>
<dbReference type="GO" id="GO:0043190">
    <property type="term" value="C:ATP-binding cassette (ABC) transporter complex"/>
    <property type="evidence" value="ECO:0007669"/>
    <property type="project" value="TreeGrafter"/>
</dbReference>
<accession>A0A9D2A975</accession>
<dbReference type="InterPro" id="IPR050095">
    <property type="entry name" value="ECF_ABC_transporter_ATP-bd"/>
</dbReference>
<comment type="subcellular location">
    <subcellularLocation>
        <location evidence="1">Cell membrane</location>
        <topology evidence="1">Peripheral membrane protein</topology>
    </subcellularLocation>
</comment>
<evidence type="ECO:0000256" key="5">
    <source>
        <dbReference type="ARBA" id="ARBA00022741"/>
    </source>
</evidence>
<evidence type="ECO:0000256" key="7">
    <source>
        <dbReference type="ARBA" id="ARBA00022967"/>
    </source>
</evidence>
<dbReference type="PROSITE" id="PS50893">
    <property type="entry name" value="ABC_TRANSPORTER_2"/>
    <property type="match status" value="1"/>
</dbReference>
<keyword evidence="4" id="KW-1003">Cell membrane</keyword>
<evidence type="ECO:0000313" key="10">
    <source>
        <dbReference type="EMBL" id="HIX01314.1"/>
    </source>
</evidence>
<dbReference type="InterPro" id="IPR015856">
    <property type="entry name" value="ABC_transpr_CbiO/EcfA_su"/>
</dbReference>
<dbReference type="Proteomes" id="UP000823963">
    <property type="component" value="Unassembled WGS sequence"/>
</dbReference>
<evidence type="ECO:0000313" key="11">
    <source>
        <dbReference type="Proteomes" id="UP000823963"/>
    </source>
</evidence>
<evidence type="ECO:0000256" key="8">
    <source>
        <dbReference type="ARBA" id="ARBA00023136"/>
    </source>
</evidence>
<keyword evidence="8" id="KW-0472">Membrane</keyword>
<dbReference type="PANTHER" id="PTHR43553:SF27">
    <property type="entry name" value="ENERGY-COUPLING FACTOR TRANSPORTER ATP-BINDING PROTEIN ECFA2"/>
    <property type="match status" value="1"/>
</dbReference>
<dbReference type="PROSITE" id="PS00211">
    <property type="entry name" value="ABC_TRANSPORTER_1"/>
    <property type="match status" value="1"/>
</dbReference>
<evidence type="ECO:0000256" key="2">
    <source>
        <dbReference type="ARBA" id="ARBA00005417"/>
    </source>
</evidence>
<protein>
    <submittedName>
        <fullName evidence="10">Energy-coupling factor ABC transporter ATP-binding protein</fullName>
    </submittedName>
</protein>
<dbReference type="InterPro" id="IPR003593">
    <property type="entry name" value="AAA+_ATPase"/>
</dbReference>
<dbReference type="GO" id="GO:0042626">
    <property type="term" value="F:ATPase-coupled transmembrane transporter activity"/>
    <property type="evidence" value="ECO:0007669"/>
    <property type="project" value="TreeGrafter"/>
</dbReference>
<comment type="similarity">
    <text evidence="2">Belongs to the ABC transporter superfamily.</text>
</comment>
<dbReference type="Pfam" id="PF00005">
    <property type="entry name" value="ABC_tran"/>
    <property type="match status" value="1"/>
</dbReference>
<dbReference type="Gene3D" id="3.40.50.300">
    <property type="entry name" value="P-loop containing nucleotide triphosphate hydrolases"/>
    <property type="match status" value="1"/>
</dbReference>
<dbReference type="InterPro" id="IPR017871">
    <property type="entry name" value="ABC_transporter-like_CS"/>
</dbReference>
<feature type="domain" description="ABC transporter" evidence="9">
    <location>
        <begin position="2"/>
        <end position="238"/>
    </location>
</feature>
<sequence length="238" mass="27269">MFEIENLGFSFGKKKVFEDISFSVEEGEFLCLMGPNGSGKSTLLQVLEGFLTPKKGSVTYQGRNLNDWLGESYTKKQYHQQVGILFQNVDIQLFNSTVYDEIAFGPKQMQLPPNEIQRRVNDCLDIFGLNDLKDNVPYHLSGGEKRMVALASVLALNPSVILLDEPLIGLTNENRQKMLKVFRQLNQIGKTIILITHYYQQIKDLASSYLIFDEHQVEKKTREQLNQNQDLIAQVEKY</sequence>